<dbReference type="PRINTS" id="PR02045">
    <property type="entry name" value="F138DOMAIN"/>
</dbReference>
<evidence type="ECO:0000256" key="1">
    <source>
        <dbReference type="SAM" id="MobiDB-lite"/>
    </source>
</evidence>
<sequence length="110" mass="11789">IQPRQRESHSVSQAGVQWCNLGSLQPPPPGFNQSSCLSLPSSWNYRHSPPCLADFCIFSRDGVSPCCPAWSQTPDLSDPPASASQSAGIPGVSHSTGPVEDDFGIRMKHL</sequence>
<dbReference type="AlphaFoldDB" id="A0A5F4VQN4"/>
<dbReference type="PANTHER" id="PTHR46254">
    <property type="entry name" value="PROTEIN GVQW1-RELATED"/>
    <property type="match status" value="1"/>
</dbReference>
<evidence type="ECO:0000313" key="2">
    <source>
        <dbReference type="Ensembl" id="ENSCJAP00000067807.1"/>
    </source>
</evidence>
<dbReference type="InParanoid" id="A0A5F4VQN4"/>
<organism evidence="2 3">
    <name type="scientific">Callithrix jacchus</name>
    <name type="common">White-tufted-ear marmoset</name>
    <name type="synonym">Simia Jacchus</name>
    <dbReference type="NCBI Taxonomy" id="9483"/>
    <lineage>
        <taxon>Eukaryota</taxon>
        <taxon>Metazoa</taxon>
        <taxon>Chordata</taxon>
        <taxon>Craniata</taxon>
        <taxon>Vertebrata</taxon>
        <taxon>Euteleostomi</taxon>
        <taxon>Mammalia</taxon>
        <taxon>Eutheria</taxon>
        <taxon>Euarchontoglires</taxon>
        <taxon>Primates</taxon>
        <taxon>Haplorrhini</taxon>
        <taxon>Platyrrhini</taxon>
        <taxon>Cebidae</taxon>
        <taxon>Callitrichinae</taxon>
        <taxon>Callithrix</taxon>
        <taxon>Callithrix</taxon>
    </lineage>
</organism>
<evidence type="ECO:0000313" key="3">
    <source>
        <dbReference type="Proteomes" id="UP000008225"/>
    </source>
</evidence>
<feature type="region of interest" description="Disordered" evidence="1">
    <location>
        <begin position="71"/>
        <end position="110"/>
    </location>
</feature>
<dbReference type="OMA" id="IRVVGFC"/>
<keyword evidence="3" id="KW-1185">Reference proteome</keyword>
<reference evidence="2" key="1">
    <citation type="submission" date="2009-03" db="EMBL/GenBank/DDBJ databases">
        <authorList>
            <person name="Warren W."/>
            <person name="Ye L."/>
            <person name="Minx P."/>
            <person name="Worley K."/>
            <person name="Gibbs R."/>
            <person name="Wilson R.K."/>
        </authorList>
    </citation>
    <scope>NUCLEOTIDE SEQUENCE [LARGE SCALE GENOMIC DNA]</scope>
</reference>
<reference evidence="2" key="3">
    <citation type="submission" date="2025-09" db="UniProtKB">
        <authorList>
            <consortium name="Ensembl"/>
        </authorList>
    </citation>
    <scope>IDENTIFICATION</scope>
</reference>
<accession>A0A5F4VQN4</accession>
<name>A0A5F4VQN4_CALJA</name>
<dbReference type="Proteomes" id="UP000008225">
    <property type="component" value="Chromosome 9"/>
</dbReference>
<protein>
    <submittedName>
        <fullName evidence="2">Uncharacterized protein</fullName>
    </submittedName>
</protein>
<reference evidence="2" key="2">
    <citation type="submission" date="2025-08" db="UniProtKB">
        <authorList>
            <consortium name="Ensembl"/>
        </authorList>
    </citation>
    <scope>IDENTIFICATION</scope>
</reference>
<dbReference type="Ensembl" id="ENSCJAT00000094825.2">
    <property type="protein sequence ID" value="ENSCJAP00000067807.1"/>
    <property type="gene ID" value="ENSCJAG00000054270.2"/>
</dbReference>
<proteinExistence type="predicted"/>
<dbReference type="GeneTree" id="ENSGT00940000161627"/>